<dbReference type="RefSeq" id="WP_099348764.1">
    <property type="nucleotide sequence ID" value="NZ_AP023326.1"/>
</dbReference>
<proteinExistence type="predicted"/>
<sequence length="277" mass="32269">MKKSMKMQDAFDPYLERMVSQSETSSRRIKAKLSDSYAWCFCEFCEKPTEYSAILEAPKVVKRLQRRNAKVVSQRETIYVAAQERADALVLRYEQACEGKFGPYEAARMLMHYCDIPEMQGDRSVDGFREQIERKMLFAEWARHGEPVWTTRLLGQTDGDAKPSKLYCETHNPRRSDDARRAYQRDRRFILEYHDFIEKIWSQVINAGSHPTWDIESHAHVRREARRQLQALKSPTSMIGDFLTQGTMNQAEIARHLGVSRQAVSAAIRRRAKKSVE</sequence>
<dbReference type="AlphaFoldDB" id="A0A6S6PEU4"/>
<organism evidence="1 2">
    <name type="scientific">Acetobacter aceti</name>
    <dbReference type="NCBI Taxonomy" id="435"/>
    <lineage>
        <taxon>Bacteria</taxon>
        <taxon>Pseudomonadati</taxon>
        <taxon>Pseudomonadota</taxon>
        <taxon>Alphaproteobacteria</taxon>
        <taxon>Acetobacterales</taxon>
        <taxon>Acetobacteraceae</taxon>
        <taxon>Acetobacter</taxon>
        <taxon>Acetobacter subgen. Acetobacter</taxon>
    </lineage>
</organism>
<accession>A0A6S6PEU4</accession>
<dbReference type="Proteomes" id="UP000515220">
    <property type="component" value="Chromosome"/>
</dbReference>
<reference evidence="1 2" key="1">
    <citation type="submission" date="2020-07" db="EMBL/GenBank/DDBJ databases">
        <title>Complete Genome Sequence of an acetic acid bacterium, Acetobacter aceti JCM20276.</title>
        <authorList>
            <person name="Hirose Y."/>
            <person name="Mihara H."/>
        </authorList>
    </citation>
    <scope>NUCLEOTIDE SEQUENCE [LARGE SCALE GENOMIC DNA]</scope>
    <source>
        <strain evidence="1 2">JCM20276</strain>
    </source>
</reference>
<protein>
    <submittedName>
        <fullName evidence="1">Uncharacterized protein</fullName>
    </submittedName>
</protein>
<evidence type="ECO:0000313" key="2">
    <source>
        <dbReference type="Proteomes" id="UP000515220"/>
    </source>
</evidence>
<evidence type="ECO:0000313" key="1">
    <source>
        <dbReference type="EMBL" id="BCI65400.1"/>
    </source>
</evidence>
<dbReference type="EMBL" id="AP023326">
    <property type="protein sequence ID" value="BCI65400.1"/>
    <property type="molecule type" value="Genomic_DNA"/>
</dbReference>
<gene>
    <name evidence="1" type="ORF">AAJCM20276_00240</name>
</gene>
<name>A0A6S6PEU4_ACEAC</name>